<reference evidence="1" key="1">
    <citation type="submission" date="2022-10" db="EMBL/GenBank/DDBJ databases">
        <title>Chryseobacterium sp. nov., a novel bacterial species.</title>
        <authorList>
            <person name="Cao Y."/>
        </authorList>
    </citation>
    <scope>NUCLEOTIDE SEQUENCE</scope>
    <source>
        <strain evidence="1">KC 927</strain>
    </source>
</reference>
<dbReference type="EMBL" id="JAOVZV010000014">
    <property type="protein sequence ID" value="MCX8533116.1"/>
    <property type="molecule type" value="Genomic_DNA"/>
</dbReference>
<dbReference type="Proteomes" id="UP001070176">
    <property type="component" value="Unassembled WGS sequence"/>
</dbReference>
<name>A0ABT3Y4W5_9FLAO</name>
<protein>
    <submittedName>
        <fullName evidence="1">Uncharacterized protein</fullName>
    </submittedName>
</protein>
<proteinExistence type="predicted"/>
<dbReference type="RefSeq" id="WP_267281636.1">
    <property type="nucleotide sequence ID" value="NZ_JAOVZV010000014.1"/>
</dbReference>
<comment type="caution">
    <text evidence="1">The sequence shown here is derived from an EMBL/GenBank/DDBJ whole genome shotgun (WGS) entry which is preliminary data.</text>
</comment>
<evidence type="ECO:0000313" key="1">
    <source>
        <dbReference type="EMBL" id="MCX8533116.1"/>
    </source>
</evidence>
<gene>
    <name evidence="1" type="ORF">OEA66_12215</name>
</gene>
<organism evidence="1 2">
    <name type="scientific">Chryseobacterium luquanense</name>
    <dbReference type="NCBI Taxonomy" id="2983766"/>
    <lineage>
        <taxon>Bacteria</taxon>
        <taxon>Pseudomonadati</taxon>
        <taxon>Bacteroidota</taxon>
        <taxon>Flavobacteriia</taxon>
        <taxon>Flavobacteriales</taxon>
        <taxon>Weeksellaceae</taxon>
        <taxon>Chryseobacterium group</taxon>
        <taxon>Chryseobacterium</taxon>
    </lineage>
</organism>
<sequence length="618" mass="72155">MEIKFFAENKVLDLSNQKISIQENNYKVSDKMYTKYMFPFEIYQDEEFKNSFGDFESYETFGVDNVIAGPLLFENTLSDAKLNIESIEGKYLAGQIDFGFEDLPNWDKKLSELSWEKFSVPDIHTYAKDICAKTYPQTNFNFPRINTSKYSPTEKMWDAFNGYYNDLDSSYNEMRRNYVDSSGNIFNQNIIHPCIHFIYLLKKCFQDVGFALKGEVLTDPMFLDAWVFSGTEYFNKISQFLNAFTLSMNDYYKQENVVHYNEWINGMFYTRYYPRYFYSEDVPLDFSDKVFINGKFRIKVRDRTNLKCQIQINGNDIWNHDVYYSSFQEVILPFSIELNVNHATLKFLIEGGVSNFSENYNVLEYDLKSSSIVSTGTPSSDEDAVVENPNEINLAKAVPDMKVGDFINIVRNWFNYGFEPYEKTIYMNKLGAEPNNIKNFEHAEVEIPKRNLLQKRTFLLKHTDLDGDNKLNSMFYQKSGATINKEAIEDTNEIEINGYPMPVEKVKANSHPTATVKRDDSSCLALVFYNGISNGQNNAISKPQATFPDLFYSNWEKWLRQRVNGTEFTWKFQIKADDLNVKIKDYISCYKNVHIITSWTKDYSADTYTIDITTETVY</sequence>
<evidence type="ECO:0000313" key="2">
    <source>
        <dbReference type="Proteomes" id="UP001070176"/>
    </source>
</evidence>
<keyword evidence="2" id="KW-1185">Reference proteome</keyword>
<accession>A0ABT3Y4W5</accession>